<name>C7J9E1_ORYSJ</name>
<reference evidence="3" key="2">
    <citation type="journal article" date="2008" name="Nucleic Acids Res.">
        <title>The rice annotation project database (RAP-DB): 2008 update.</title>
        <authorList>
            <consortium name="The rice annotation project (RAP)"/>
        </authorList>
    </citation>
    <scope>GENOME REANNOTATION</scope>
    <source>
        <strain evidence="3">cv. Nipponbare</strain>
    </source>
</reference>
<evidence type="ECO:0000256" key="1">
    <source>
        <dbReference type="SAM" id="MobiDB-lite"/>
    </source>
</evidence>
<feature type="compositionally biased region" description="Basic residues" evidence="1">
    <location>
        <begin position="132"/>
        <end position="142"/>
    </location>
</feature>
<evidence type="ECO:0000313" key="2">
    <source>
        <dbReference type="EMBL" id="BAH95712.1"/>
    </source>
</evidence>
<dbReference type="AlphaFoldDB" id="C7J9E1"/>
<accession>C7J9E1</accession>
<dbReference type="EMBL" id="AP008218">
    <property type="protein sequence ID" value="BAH95712.1"/>
    <property type="molecule type" value="Genomic_DNA"/>
</dbReference>
<reference evidence="2 3" key="1">
    <citation type="journal article" date="2005" name="Nature">
        <title>The map-based sequence of the rice genome.</title>
        <authorList>
            <consortium name="International rice genome sequencing project (IRGSP)"/>
            <person name="Matsumoto T."/>
            <person name="Wu J."/>
            <person name="Kanamori H."/>
            <person name="Katayose Y."/>
            <person name="Fujisawa M."/>
            <person name="Namiki N."/>
            <person name="Mizuno H."/>
            <person name="Yamamoto K."/>
            <person name="Antonio B.A."/>
            <person name="Baba T."/>
            <person name="Sakata K."/>
            <person name="Nagamura Y."/>
            <person name="Aoki H."/>
            <person name="Arikawa K."/>
            <person name="Arita K."/>
            <person name="Bito T."/>
            <person name="Chiden Y."/>
            <person name="Fujitsuka N."/>
            <person name="Fukunaka R."/>
            <person name="Hamada M."/>
            <person name="Harada C."/>
            <person name="Hayashi A."/>
            <person name="Hijishita S."/>
            <person name="Honda M."/>
            <person name="Hosokawa S."/>
            <person name="Ichikawa Y."/>
            <person name="Idonuma A."/>
            <person name="Iijima M."/>
            <person name="Ikeda M."/>
            <person name="Ikeno M."/>
            <person name="Ito K."/>
            <person name="Ito S."/>
            <person name="Ito T."/>
            <person name="Ito Y."/>
            <person name="Ito Y."/>
            <person name="Iwabuchi A."/>
            <person name="Kamiya K."/>
            <person name="Karasawa W."/>
            <person name="Kurita K."/>
            <person name="Katagiri S."/>
            <person name="Kikuta A."/>
            <person name="Kobayashi H."/>
            <person name="Kobayashi N."/>
            <person name="Machita K."/>
            <person name="Maehara T."/>
            <person name="Masukawa M."/>
            <person name="Mizubayashi T."/>
            <person name="Mukai Y."/>
            <person name="Nagasaki H."/>
            <person name="Nagata Y."/>
            <person name="Naito S."/>
            <person name="Nakashima M."/>
            <person name="Nakama Y."/>
            <person name="Nakamichi Y."/>
            <person name="Nakamura M."/>
            <person name="Meguro A."/>
            <person name="Negishi M."/>
            <person name="Ohta I."/>
            <person name="Ohta T."/>
            <person name="Okamoto M."/>
            <person name="Ono N."/>
            <person name="Saji S."/>
            <person name="Sakaguchi M."/>
            <person name="Sakai K."/>
            <person name="Shibata M."/>
            <person name="Shimokawa T."/>
            <person name="Song J."/>
            <person name="Takazaki Y."/>
            <person name="Terasawa K."/>
            <person name="Tsugane M."/>
            <person name="Tsuji K."/>
            <person name="Ueda S."/>
            <person name="Waki K."/>
            <person name="Yamagata H."/>
            <person name="Yamamoto M."/>
            <person name="Yamamoto S."/>
            <person name="Yamane H."/>
            <person name="Yoshiki S."/>
            <person name="Yoshihara R."/>
            <person name="Yukawa K."/>
            <person name="Zhong H."/>
            <person name="Yano M."/>
            <person name="Yuan Q."/>
            <person name="Ouyang S."/>
            <person name="Liu J."/>
            <person name="Jones K.M."/>
            <person name="Gansberger K."/>
            <person name="Moffat K."/>
            <person name="Hill J."/>
            <person name="Bera J."/>
            <person name="Fadrosh D."/>
            <person name="Jin S."/>
            <person name="Johri S."/>
            <person name="Kim M."/>
            <person name="Overton L."/>
            <person name="Reardon M."/>
            <person name="Tsitrin T."/>
            <person name="Vuong H."/>
            <person name="Weaver B."/>
            <person name="Ciecko A."/>
            <person name="Tallon L."/>
            <person name="Jackson J."/>
            <person name="Pai G."/>
            <person name="Aken S.V."/>
            <person name="Utterback T."/>
            <person name="Reidmuller S."/>
            <person name="Feldblyum T."/>
            <person name="Hsiao J."/>
            <person name="Zismann V."/>
            <person name="Iobst S."/>
            <person name="de Vazeille A.R."/>
            <person name="Buell C.R."/>
            <person name="Ying K."/>
            <person name="Li Y."/>
            <person name="Lu T."/>
            <person name="Huang Y."/>
            <person name="Zhao Q."/>
            <person name="Feng Q."/>
            <person name="Zhang L."/>
            <person name="Zhu J."/>
            <person name="Weng Q."/>
            <person name="Mu J."/>
            <person name="Lu Y."/>
            <person name="Fan D."/>
            <person name="Liu Y."/>
            <person name="Guan J."/>
            <person name="Zhang Y."/>
            <person name="Yu S."/>
            <person name="Liu X."/>
            <person name="Zhang Y."/>
            <person name="Hong G."/>
            <person name="Han B."/>
            <person name="Choisne N."/>
            <person name="Demange N."/>
            <person name="Orjeda G."/>
            <person name="Samain S."/>
            <person name="Cattolico L."/>
            <person name="Pelletier E."/>
            <person name="Couloux A."/>
            <person name="Segurens B."/>
            <person name="Wincker P."/>
            <person name="D'Hont A."/>
            <person name="Scarpelli C."/>
            <person name="Weissenbach J."/>
            <person name="Salanoubat M."/>
            <person name="Quetier F."/>
            <person name="Yu Y."/>
            <person name="Kim H.R."/>
            <person name="Rambo T."/>
            <person name="Currie J."/>
            <person name="Collura K."/>
            <person name="Luo M."/>
            <person name="Yang T."/>
            <person name="Ammiraju J.S.S."/>
            <person name="Engler F."/>
            <person name="Soderlund C."/>
            <person name="Wing R.A."/>
            <person name="Palmer L.E."/>
            <person name="de la Bastide M."/>
            <person name="Spiegel L."/>
            <person name="Nascimento L."/>
            <person name="Zutavern T."/>
            <person name="O'Shaughnessy A."/>
            <person name="Dike S."/>
            <person name="Dedhia N."/>
            <person name="Preston R."/>
            <person name="Balija V."/>
            <person name="McCombie W.R."/>
            <person name="Chow T."/>
            <person name="Chen H."/>
            <person name="Chung M."/>
            <person name="Chen C."/>
            <person name="Shaw J."/>
            <person name="Wu H."/>
            <person name="Hsiao K."/>
            <person name="Chao Y."/>
            <person name="Chu M."/>
            <person name="Cheng C."/>
            <person name="Hour A."/>
            <person name="Lee P."/>
            <person name="Lin S."/>
            <person name="Lin Y."/>
            <person name="Liou J."/>
            <person name="Liu S."/>
            <person name="Hsing Y."/>
            <person name="Raghuvanshi S."/>
            <person name="Mohanty A."/>
            <person name="Bharti A.K."/>
            <person name="Gaur A."/>
            <person name="Gupta V."/>
            <person name="Kumar D."/>
            <person name="Ravi V."/>
            <person name="Vij S."/>
            <person name="Kapur A."/>
            <person name="Khurana P."/>
            <person name="Khurana P."/>
            <person name="Khurana J.P."/>
            <person name="Tyagi A.K."/>
            <person name="Gaikwad K."/>
            <person name="Singh A."/>
            <person name="Dalal V."/>
            <person name="Srivastava S."/>
            <person name="Dixit A."/>
            <person name="Pal A.K."/>
            <person name="Ghazi I.A."/>
            <person name="Yadav M."/>
            <person name="Pandit A."/>
            <person name="Bhargava A."/>
            <person name="Sureshbabu K."/>
            <person name="Batra K."/>
            <person name="Sharma T.R."/>
            <person name="Mohapatra T."/>
            <person name="Singh N.K."/>
            <person name="Messing J."/>
            <person name="Nelson A.B."/>
            <person name="Fuks G."/>
            <person name="Kavchok S."/>
            <person name="Keizer G."/>
            <person name="Linton E."/>
            <person name="Llaca V."/>
            <person name="Song R."/>
            <person name="Tanyolac B."/>
            <person name="Young S."/>
            <person name="Ho-Il K."/>
            <person name="Hahn J.H."/>
            <person name="Sangsakoo G."/>
            <person name="Vanavichit A."/>
            <person name="de Mattos Luiz.A.T."/>
            <person name="Zimmer P.D."/>
            <person name="Malone G."/>
            <person name="Dellagostin O."/>
            <person name="de Oliveira A.C."/>
            <person name="Bevan M."/>
            <person name="Bancroft I."/>
            <person name="Minx P."/>
            <person name="Cordum H."/>
            <person name="Wilson R."/>
            <person name="Cheng Z."/>
            <person name="Jin W."/>
            <person name="Jiang J."/>
            <person name="Leong S.A."/>
            <person name="Iwama H."/>
            <person name="Gojobori T."/>
            <person name="Itoh T."/>
            <person name="Niimura Y."/>
            <person name="Fujii Y."/>
            <person name="Habara T."/>
            <person name="Sakai H."/>
            <person name="Sato Y."/>
            <person name="Wilson G."/>
            <person name="Kumar K."/>
            <person name="McCouch S."/>
            <person name="Juretic N."/>
            <person name="Hoen D."/>
            <person name="Wright S."/>
            <person name="Bruskiewich R."/>
            <person name="Bureau T."/>
            <person name="Miyao A."/>
            <person name="Hirochika H."/>
            <person name="Nishikawa T."/>
            <person name="Kadowaki K."/>
            <person name="Sugiura M."/>
            <person name="Burr B."/>
            <person name="Sasaki T."/>
        </authorList>
    </citation>
    <scope>NUCLEOTIDE SEQUENCE [LARGE SCALE GENOMIC DNA]</scope>
    <source>
        <strain evidence="3">cv. Nipponbare</strain>
    </source>
</reference>
<gene>
    <name evidence="2" type="ordered locus">Os12g0522600</name>
</gene>
<protein>
    <submittedName>
        <fullName evidence="2">Os12g0522600 protein</fullName>
    </submittedName>
</protein>
<sequence>SSLKLFSFSLLAVSGHCHHHRPISLVGALPAKPSRHRAFLDEVNPFFLFSLSLCHPISHSSHFIYRPELSSYSHRSGHLPLPLSQPLPSPGARRSGTPPAAGVSAFQLPESRRPSSLSSLSTRARREEKKRGTGGRRRKGKRKDTERWAPAQYYFLFNCKFNL</sequence>
<organism evidence="2 3">
    <name type="scientific">Oryza sativa subsp. japonica</name>
    <name type="common">Rice</name>
    <dbReference type="NCBI Taxonomy" id="39947"/>
    <lineage>
        <taxon>Eukaryota</taxon>
        <taxon>Viridiplantae</taxon>
        <taxon>Streptophyta</taxon>
        <taxon>Embryophyta</taxon>
        <taxon>Tracheophyta</taxon>
        <taxon>Spermatophyta</taxon>
        <taxon>Magnoliopsida</taxon>
        <taxon>Liliopsida</taxon>
        <taxon>Poales</taxon>
        <taxon>Poaceae</taxon>
        <taxon>BOP clade</taxon>
        <taxon>Oryzoideae</taxon>
        <taxon>Oryzeae</taxon>
        <taxon>Oryzinae</taxon>
        <taxon>Oryza</taxon>
        <taxon>Oryza sativa</taxon>
    </lineage>
</organism>
<proteinExistence type="predicted"/>
<dbReference type="KEGG" id="dosa:Os12g0522600"/>
<feature type="region of interest" description="Disordered" evidence="1">
    <location>
        <begin position="75"/>
        <end position="145"/>
    </location>
</feature>
<feature type="non-terminal residue" evidence="2">
    <location>
        <position position="1"/>
    </location>
</feature>
<evidence type="ECO:0000313" key="3">
    <source>
        <dbReference type="Proteomes" id="UP000000763"/>
    </source>
</evidence>
<dbReference type="Proteomes" id="UP000000763">
    <property type="component" value="Chromosome 12"/>
</dbReference>